<reference evidence="3 4" key="1">
    <citation type="submission" date="2020-07" db="EMBL/GenBank/DDBJ databases">
        <title>Sequencing the genomes of 1000 actinobacteria strains.</title>
        <authorList>
            <person name="Klenk H.-P."/>
        </authorList>
    </citation>
    <scope>NUCLEOTIDE SEQUENCE [LARGE SCALE GENOMIC DNA]</scope>
    <source>
        <strain evidence="3 4">DSM 24482</strain>
    </source>
</reference>
<evidence type="ECO:0000313" key="3">
    <source>
        <dbReference type="EMBL" id="NYD84588.1"/>
    </source>
</evidence>
<keyword evidence="5" id="KW-1185">Reference proteome</keyword>
<dbReference type="Proteomes" id="UP000618382">
    <property type="component" value="Unassembled WGS sequence"/>
</dbReference>
<evidence type="ECO:0000313" key="2">
    <source>
        <dbReference type="EMBL" id="GIG31654.1"/>
    </source>
</evidence>
<name>A0A7Y9JVG8_9CELL</name>
<sequence>MLAGTGLVLAVAALPFAFALDRLGGFWLLAKYMVLAAALAALDPALKRWPAARWLFYAWMVVLVAAAAIMLVARIRS</sequence>
<keyword evidence="1" id="KW-0472">Membrane</keyword>
<gene>
    <name evidence="3" type="ORF">BKA21_000137</name>
    <name evidence="2" type="ORF">Col01nite_08130</name>
</gene>
<accession>A0A7Y9JVG8</accession>
<dbReference type="EMBL" id="BONN01000002">
    <property type="protein sequence ID" value="GIG31654.1"/>
    <property type="molecule type" value="Genomic_DNA"/>
</dbReference>
<evidence type="ECO:0000256" key="1">
    <source>
        <dbReference type="SAM" id="Phobius"/>
    </source>
</evidence>
<proteinExistence type="predicted"/>
<reference evidence="2 5" key="2">
    <citation type="submission" date="2021-01" db="EMBL/GenBank/DDBJ databases">
        <title>Whole genome shotgun sequence of Cellulomonas oligotrophica NBRC 109435.</title>
        <authorList>
            <person name="Komaki H."/>
            <person name="Tamura T."/>
        </authorList>
    </citation>
    <scope>NUCLEOTIDE SEQUENCE [LARGE SCALE GENOMIC DNA]</scope>
    <source>
        <strain evidence="2 5">NBRC 109435</strain>
    </source>
</reference>
<evidence type="ECO:0000313" key="4">
    <source>
        <dbReference type="Proteomes" id="UP000577956"/>
    </source>
</evidence>
<keyword evidence="1" id="KW-1133">Transmembrane helix</keyword>
<evidence type="ECO:0000313" key="5">
    <source>
        <dbReference type="Proteomes" id="UP000618382"/>
    </source>
</evidence>
<comment type="caution">
    <text evidence="3">The sequence shown here is derived from an EMBL/GenBank/DDBJ whole genome shotgun (WGS) entry which is preliminary data.</text>
</comment>
<dbReference type="AlphaFoldDB" id="A0A7Y9JVG8"/>
<feature type="transmembrane region" description="Helical" evidence="1">
    <location>
        <begin position="54"/>
        <end position="73"/>
    </location>
</feature>
<protein>
    <submittedName>
        <fullName evidence="3">Uncharacterized protein</fullName>
    </submittedName>
</protein>
<organism evidence="3 4">
    <name type="scientific">Cellulomonas oligotrophica</name>
    <dbReference type="NCBI Taxonomy" id="931536"/>
    <lineage>
        <taxon>Bacteria</taxon>
        <taxon>Bacillati</taxon>
        <taxon>Actinomycetota</taxon>
        <taxon>Actinomycetes</taxon>
        <taxon>Micrococcales</taxon>
        <taxon>Cellulomonadaceae</taxon>
        <taxon>Cellulomonas</taxon>
    </lineage>
</organism>
<dbReference type="EMBL" id="JACCBK010000001">
    <property type="protein sequence ID" value="NYD84588.1"/>
    <property type="molecule type" value="Genomic_DNA"/>
</dbReference>
<dbReference type="RefSeq" id="WP_140459075.1">
    <property type="nucleotide sequence ID" value="NZ_BAABFI010000004.1"/>
</dbReference>
<dbReference type="Proteomes" id="UP000577956">
    <property type="component" value="Unassembled WGS sequence"/>
</dbReference>
<keyword evidence="1" id="KW-0812">Transmembrane</keyword>